<feature type="transmembrane region" description="Helical" evidence="1">
    <location>
        <begin position="128"/>
        <end position="144"/>
    </location>
</feature>
<organism evidence="2 3">
    <name type="scientific">Clohesyomyces aquaticus</name>
    <dbReference type="NCBI Taxonomy" id="1231657"/>
    <lineage>
        <taxon>Eukaryota</taxon>
        <taxon>Fungi</taxon>
        <taxon>Dikarya</taxon>
        <taxon>Ascomycota</taxon>
        <taxon>Pezizomycotina</taxon>
        <taxon>Dothideomycetes</taxon>
        <taxon>Pleosporomycetidae</taxon>
        <taxon>Pleosporales</taxon>
        <taxon>Lindgomycetaceae</taxon>
        <taxon>Clohesyomyces</taxon>
    </lineage>
</organism>
<feature type="transmembrane region" description="Helical" evidence="1">
    <location>
        <begin position="68"/>
        <end position="91"/>
    </location>
</feature>
<accession>A0A1Y1ZMD8</accession>
<sequence>MVSLYSISLVPRSVFWSDAHGVVVLNLHRLTFCFSGPMLMVSLPSFCSSHPFTIPSCFVSKMVRWCVAWGWIYGTPGLVWMLKTLWVSFLVDDVQVCYRTVRFGLAFCAYLSIHLCACFVVLVGSLPATLLCVSAHISCALLPIRRSWRRRNRFPRSAFRPDTHGVVVIDLCVLFSV</sequence>
<gene>
    <name evidence="2" type="ORF">BCR34DRAFT_326295</name>
</gene>
<keyword evidence="1" id="KW-0472">Membrane</keyword>
<protein>
    <submittedName>
        <fullName evidence="2">Uncharacterized protein</fullName>
    </submittedName>
</protein>
<keyword evidence="1" id="KW-0812">Transmembrane</keyword>
<reference evidence="2 3" key="1">
    <citation type="submission" date="2016-07" db="EMBL/GenBank/DDBJ databases">
        <title>Pervasive Adenine N6-methylation of Active Genes in Fungi.</title>
        <authorList>
            <consortium name="DOE Joint Genome Institute"/>
            <person name="Mondo S.J."/>
            <person name="Dannebaum R.O."/>
            <person name="Kuo R.C."/>
            <person name="Labutti K."/>
            <person name="Haridas S."/>
            <person name="Kuo A."/>
            <person name="Salamov A."/>
            <person name="Ahrendt S.R."/>
            <person name="Lipzen A."/>
            <person name="Sullivan W."/>
            <person name="Andreopoulos W.B."/>
            <person name="Clum A."/>
            <person name="Lindquist E."/>
            <person name="Daum C."/>
            <person name="Ramamoorthy G.K."/>
            <person name="Gryganskyi A."/>
            <person name="Culley D."/>
            <person name="Magnuson J.K."/>
            <person name="James T.Y."/>
            <person name="O'Malley M.A."/>
            <person name="Stajich J.E."/>
            <person name="Spatafora J.W."/>
            <person name="Visel A."/>
            <person name="Grigoriev I.V."/>
        </authorList>
    </citation>
    <scope>NUCLEOTIDE SEQUENCE [LARGE SCALE GENOMIC DNA]</scope>
    <source>
        <strain evidence="2 3">CBS 115471</strain>
    </source>
</reference>
<dbReference type="EMBL" id="MCFA01000061">
    <property type="protein sequence ID" value="ORY11422.1"/>
    <property type="molecule type" value="Genomic_DNA"/>
</dbReference>
<evidence type="ECO:0000313" key="2">
    <source>
        <dbReference type="EMBL" id="ORY11422.1"/>
    </source>
</evidence>
<evidence type="ECO:0000256" key="1">
    <source>
        <dbReference type="SAM" id="Phobius"/>
    </source>
</evidence>
<feature type="transmembrane region" description="Helical" evidence="1">
    <location>
        <begin position="103"/>
        <end position="122"/>
    </location>
</feature>
<proteinExistence type="predicted"/>
<comment type="caution">
    <text evidence="2">The sequence shown here is derived from an EMBL/GenBank/DDBJ whole genome shotgun (WGS) entry which is preliminary data.</text>
</comment>
<name>A0A1Y1ZMD8_9PLEO</name>
<evidence type="ECO:0000313" key="3">
    <source>
        <dbReference type="Proteomes" id="UP000193144"/>
    </source>
</evidence>
<keyword evidence="1" id="KW-1133">Transmembrane helix</keyword>
<dbReference type="Proteomes" id="UP000193144">
    <property type="component" value="Unassembled WGS sequence"/>
</dbReference>
<keyword evidence="3" id="KW-1185">Reference proteome</keyword>
<dbReference type="AlphaFoldDB" id="A0A1Y1ZMD8"/>